<sequence>MTSPQHPMEFRHKCHFLYHGRADPKLAHQEEKCHYCQFGKFNSHKLHPISIIFQDNTKLVIPKDFVFIEKSIPVEGVRFAEDEYLNGCECESDAQCMGSMCDPCLGDVDRVPKGGKPGAYHVSGDKKGCLRGWMLESRLPIYECHEKCTCSDKCPNRVVGRGRKVALQIFPTSGRGWGVKSTEDIKRGQFVGEYVGEIITPAEANRRRQAATDRKKKDIYLFALDKFQDRESYDQRLRGEPYEIDGEFKSGPTRFINHSCEPNLRIFAVVTAHANKPFHQLCFFAAKDIPRETELTFDYTDGVTDARMDVEEAIAQDKELTKCLCGTPSCRGYLW</sequence>
<dbReference type="HOGENOM" id="CLU_020840_11_0_1"/>
<dbReference type="KEGG" id="mbe:MBM_05751"/>
<dbReference type="STRING" id="1072389.K1WEA6"/>
<keyword evidence="6" id="KW-0479">Metal-binding</keyword>
<evidence type="ECO:0000313" key="12">
    <source>
        <dbReference type="Proteomes" id="UP000006753"/>
    </source>
</evidence>
<dbReference type="GO" id="GO:0032259">
    <property type="term" value="P:methylation"/>
    <property type="evidence" value="ECO:0007669"/>
    <property type="project" value="UniProtKB-KW"/>
</dbReference>
<dbReference type="InterPro" id="IPR046341">
    <property type="entry name" value="SET_dom_sf"/>
</dbReference>
<dbReference type="GO" id="GO:0008270">
    <property type="term" value="F:zinc ion binding"/>
    <property type="evidence" value="ECO:0007669"/>
    <property type="project" value="InterPro"/>
</dbReference>
<dbReference type="PANTHER" id="PTHR46223">
    <property type="entry name" value="HISTONE-LYSINE N-METHYLTRANSFERASE SUV39H"/>
    <property type="match status" value="1"/>
</dbReference>
<dbReference type="GO" id="GO:0005694">
    <property type="term" value="C:chromosome"/>
    <property type="evidence" value="ECO:0007669"/>
    <property type="project" value="UniProtKB-SubCell"/>
</dbReference>
<dbReference type="PROSITE" id="PS50280">
    <property type="entry name" value="SET"/>
    <property type="match status" value="1"/>
</dbReference>
<dbReference type="EMBL" id="JH921440">
    <property type="protein sequence ID" value="EKD15740.1"/>
    <property type="molecule type" value="Genomic_DNA"/>
</dbReference>
<dbReference type="CDD" id="cd19473">
    <property type="entry name" value="SET_SUV39H_DIM5-like"/>
    <property type="match status" value="1"/>
</dbReference>
<comment type="subcellular location">
    <subcellularLocation>
        <location evidence="1">Chromosome</location>
    </subcellularLocation>
</comment>
<dbReference type="InterPro" id="IPR001214">
    <property type="entry name" value="SET_dom"/>
</dbReference>
<keyword evidence="3" id="KW-0489">Methyltransferase</keyword>
<name>K1WEA6_MARBU</name>
<reference evidence="11 12" key="1">
    <citation type="journal article" date="2012" name="BMC Genomics">
        <title>Sequencing the genome of Marssonina brunnea reveals fungus-poplar co-evolution.</title>
        <authorList>
            <person name="Zhu S."/>
            <person name="Cao Y.-Z."/>
            <person name="Jiang C."/>
            <person name="Tan B.-Y."/>
            <person name="Wang Z."/>
            <person name="Feng S."/>
            <person name="Zhang L."/>
            <person name="Su X.-H."/>
            <person name="Brejova B."/>
            <person name="Vinar T."/>
            <person name="Xu M."/>
            <person name="Wang M.-X."/>
            <person name="Zhang S.-G."/>
            <person name="Huang M.-R."/>
            <person name="Wu R."/>
            <person name="Zhou Y."/>
        </authorList>
    </citation>
    <scope>NUCLEOTIDE SEQUENCE [LARGE SCALE GENOMIC DNA]</scope>
    <source>
        <strain evidence="11 12">MB_m1</strain>
    </source>
</reference>
<dbReference type="Gene3D" id="2.170.270.10">
    <property type="entry name" value="SET domain"/>
    <property type="match status" value="1"/>
</dbReference>
<keyword evidence="5" id="KW-0949">S-adenosyl-L-methionine</keyword>
<dbReference type="Pfam" id="PF00856">
    <property type="entry name" value="SET"/>
    <property type="match status" value="1"/>
</dbReference>
<dbReference type="eggNOG" id="KOG1082">
    <property type="taxonomic scope" value="Eukaryota"/>
</dbReference>
<protein>
    <submittedName>
        <fullName evidence="11">SET domain-containing protein</fullName>
    </submittedName>
</protein>
<dbReference type="OrthoDB" id="308383at2759"/>
<organism evidence="11 12">
    <name type="scientific">Marssonina brunnea f. sp. multigermtubi (strain MB_m1)</name>
    <name type="common">Marssonina leaf spot fungus</name>
    <dbReference type="NCBI Taxonomy" id="1072389"/>
    <lineage>
        <taxon>Eukaryota</taxon>
        <taxon>Fungi</taxon>
        <taxon>Dikarya</taxon>
        <taxon>Ascomycota</taxon>
        <taxon>Pezizomycotina</taxon>
        <taxon>Leotiomycetes</taxon>
        <taxon>Helotiales</taxon>
        <taxon>Drepanopezizaceae</taxon>
        <taxon>Drepanopeziza</taxon>
    </lineage>
</organism>
<feature type="domain" description="Pre-SET" evidence="9">
    <location>
        <begin position="86"/>
        <end position="162"/>
    </location>
</feature>
<keyword evidence="4" id="KW-0808">Transferase</keyword>
<gene>
    <name evidence="11" type="ORF">MBM_05751</name>
</gene>
<dbReference type="InParanoid" id="K1WEA6"/>
<dbReference type="Pfam" id="PF05033">
    <property type="entry name" value="Pre-SET"/>
    <property type="match status" value="1"/>
</dbReference>
<dbReference type="PROSITE" id="PS50867">
    <property type="entry name" value="PRE_SET"/>
    <property type="match status" value="1"/>
</dbReference>
<evidence type="ECO:0000256" key="7">
    <source>
        <dbReference type="ARBA" id="ARBA00022833"/>
    </source>
</evidence>
<dbReference type="InterPro" id="IPR007728">
    <property type="entry name" value="Pre-SET_dom"/>
</dbReference>
<evidence type="ECO:0000259" key="9">
    <source>
        <dbReference type="PROSITE" id="PS50867"/>
    </source>
</evidence>
<dbReference type="InterPro" id="IPR003616">
    <property type="entry name" value="Post-SET_dom"/>
</dbReference>
<evidence type="ECO:0000313" key="11">
    <source>
        <dbReference type="EMBL" id="EKD15740.1"/>
    </source>
</evidence>
<dbReference type="GO" id="GO:0042054">
    <property type="term" value="F:histone methyltransferase activity"/>
    <property type="evidence" value="ECO:0007669"/>
    <property type="project" value="InterPro"/>
</dbReference>
<keyword evidence="7" id="KW-0862">Zinc</keyword>
<evidence type="ECO:0000256" key="5">
    <source>
        <dbReference type="ARBA" id="ARBA00022691"/>
    </source>
</evidence>
<proteinExistence type="predicted"/>
<dbReference type="GO" id="GO:0005634">
    <property type="term" value="C:nucleus"/>
    <property type="evidence" value="ECO:0007669"/>
    <property type="project" value="InterPro"/>
</dbReference>
<evidence type="ECO:0000256" key="4">
    <source>
        <dbReference type="ARBA" id="ARBA00022679"/>
    </source>
</evidence>
<dbReference type="InterPro" id="IPR050973">
    <property type="entry name" value="H3K9_Histone-Lys_N-MTase"/>
</dbReference>
<evidence type="ECO:0000259" key="8">
    <source>
        <dbReference type="PROSITE" id="PS50280"/>
    </source>
</evidence>
<evidence type="ECO:0000256" key="1">
    <source>
        <dbReference type="ARBA" id="ARBA00004286"/>
    </source>
</evidence>
<dbReference type="AlphaFoldDB" id="K1WEA6"/>
<dbReference type="GeneID" id="18761686"/>
<dbReference type="PANTHER" id="PTHR46223:SF3">
    <property type="entry name" value="HISTONE-LYSINE N-METHYLTRANSFERASE SET-23"/>
    <property type="match status" value="1"/>
</dbReference>
<evidence type="ECO:0000256" key="6">
    <source>
        <dbReference type="ARBA" id="ARBA00022723"/>
    </source>
</evidence>
<evidence type="ECO:0000256" key="2">
    <source>
        <dbReference type="ARBA" id="ARBA00022454"/>
    </source>
</evidence>
<dbReference type="PROSITE" id="PS50868">
    <property type="entry name" value="POST_SET"/>
    <property type="match status" value="1"/>
</dbReference>
<dbReference type="SUPFAM" id="SSF82199">
    <property type="entry name" value="SET domain"/>
    <property type="match status" value="1"/>
</dbReference>
<keyword evidence="12" id="KW-1185">Reference proteome</keyword>
<feature type="domain" description="Post-SET" evidence="10">
    <location>
        <begin position="319"/>
        <end position="335"/>
    </location>
</feature>
<accession>K1WEA6</accession>
<evidence type="ECO:0000259" key="10">
    <source>
        <dbReference type="PROSITE" id="PS50868"/>
    </source>
</evidence>
<dbReference type="SMART" id="SM00317">
    <property type="entry name" value="SET"/>
    <property type="match status" value="1"/>
</dbReference>
<feature type="domain" description="SET" evidence="8">
    <location>
        <begin position="165"/>
        <end position="300"/>
    </location>
</feature>
<dbReference type="OMA" id="HHGNISH"/>
<dbReference type="Proteomes" id="UP000006753">
    <property type="component" value="Unassembled WGS sequence"/>
</dbReference>
<evidence type="ECO:0000256" key="3">
    <source>
        <dbReference type="ARBA" id="ARBA00022603"/>
    </source>
</evidence>
<keyword evidence="2" id="KW-0158">Chromosome</keyword>